<accession>A0A6J5LYX5</accession>
<protein>
    <submittedName>
        <fullName evidence="1">Bacteriophage HK97-gp10, putative tail-component</fullName>
    </submittedName>
</protein>
<dbReference type="EMBL" id="LR796342">
    <property type="protein sequence ID" value="CAB4138267.1"/>
    <property type="molecule type" value="Genomic_DNA"/>
</dbReference>
<sequence>MANNDPSQRIAQAVARIERGIYAAVEEACIACASTAKQNILGNGAIDTGLLRASIDYSIRRTSQGIEGTVFASSRHAPWVEFGRRGLIVSPPGVNASPLAATAAWPNVGAIESWVRRKYRDFAPSGRTRSGRARKPTRDDVRSVAFLVSRKIANFGIAPRPFLVPAFRSTTPIFVARVKELARTGGL</sequence>
<evidence type="ECO:0000313" key="1">
    <source>
        <dbReference type="EMBL" id="CAB4138267.1"/>
    </source>
</evidence>
<reference evidence="1" key="1">
    <citation type="submission" date="2020-04" db="EMBL/GenBank/DDBJ databases">
        <authorList>
            <person name="Chiriac C."/>
            <person name="Salcher M."/>
            <person name="Ghai R."/>
            <person name="Kavagutti S V."/>
        </authorList>
    </citation>
    <scope>NUCLEOTIDE SEQUENCE</scope>
</reference>
<name>A0A6J5LYX5_9CAUD</name>
<gene>
    <name evidence="1" type="ORF">UFOVP329_29</name>
</gene>
<proteinExistence type="predicted"/>
<organism evidence="1">
    <name type="scientific">uncultured Caudovirales phage</name>
    <dbReference type="NCBI Taxonomy" id="2100421"/>
    <lineage>
        <taxon>Viruses</taxon>
        <taxon>Duplodnaviria</taxon>
        <taxon>Heunggongvirae</taxon>
        <taxon>Uroviricota</taxon>
        <taxon>Caudoviricetes</taxon>
        <taxon>Peduoviridae</taxon>
        <taxon>Maltschvirus</taxon>
        <taxon>Maltschvirus maltsch</taxon>
    </lineage>
</organism>